<dbReference type="PROSITE" id="PS50234">
    <property type="entry name" value="VWFA"/>
    <property type="match status" value="1"/>
</dbReference>
<proteinExistence type="inferred from homology"/>
<organism evidence="6 7">
    <name type="scientific">Clostridium perfringens</name>
    <dbReference type="NCBI Taxonomy" id="1502"/>
    <lineage>
        <taxon>Bacteria</taxon>
        <taxon>Bacillati</taxon>
        <taxon>Bacillota</taxon>
        <taxon>Clostridia</taxon>
        <taxon>Eubacteriales</taxon>
        <taxon>Clostridiaceae</taxon>
        <taxon>Clostridium</taxon>
    </lineage>
</organism>
<reference evidence="6 7" key="1">
    <citation type="submission" date="2018-06" db="EMBL/GenBank/DDBJ databases">
        <authorList>
            <consortium name="Pathogen Informatics"/>
            <person name="Doyle S."/>
        </authorList>
    </citation>
    <scope>NUCLEOTIDE SEQUENCE [LARGE SCALE GENOMIC DNA]</scope>
    <source>
        <strain evidence="6 7">NCTC10719</strain>
    </source>
</reference>
<name>A0A2X2YD40_CLOPF</name>
<dbReference type="InterPro" id="IPR002035">
    <property type="entry name" value="VWF_A"/>
</dbReference>
<evidence type="ECO:0000256" key="2">
    <source>
        <dbReference type="ARBA" id="ARBA00022525"/>
    </source>
</evidence>
<comment type="similarity">
    <text evidence="1">Belongs to the serine-aspartate repeat-containing protein (SDr) family.</text>
</comment>
<dbReference type="SUPFAM" id="SSF49478">
    <property type="entry name" value="Cna protein B-type domain"/>
    <property type="match status" value="1"/>
</dbReference>
<dbReference type="Pfam" id="PF21426">
    <property type="entry name" value="GBS104-like_Ig"/>
    <property type="match status" value="1"/>
</dbReference>
<dbReference type="InterPro" id="IPR041033">
    <property type="entry name" value="SpaA_PFL_dom_1"/>
</dbReference>
<dbReference type="Pfam" id="PF17802">
    <property type="entry name" value="SpaA"/>
    <property type="match status" value="3"/>
</dbReference>
<evidence type="ECO:0000259" key="5">
    <source>
        <dbReference type="PROSITE" id="PS50234"/>
    </source>
</evidence>
<dbReference type="AlphaFoldDB" id="A0A2X2YD40"/>
<evidence type="ECO:0000256" key="1">
    <source>
        <dbReference type="ARBA" id="ARBA00007257"/>
    </source>
</evidence>
<dbReference type="PANTHER" id="PTHR36108">
    <property type="entry name" value="COLOSSIN-B-RELATED"/>
    <property type="match status" value="1"/>
</dbReference>
<dbReference type="PANTHER" id="PTHR36108:SF13">
    <property type="entry name" value="COLOSSIN-B-RELATED"/>
    <property type="match status" value="1"/>
</dbReference>
<dbReference type="InterPro" id="IPR013783">
    <property type="entry name" value="Ig-like_fold"/>
</dbReference>
<feature type="domain" description="VWFA" evidence="5">
    <location>
        <begin position="141"/>
        <end position="431"/>
    </location>
</feature>
<gene>
    <name evidence="6" type="ORF">NCTC10719_03178</name>
</gene>
<keyword evidence="2" id="KW-0964">Secreted</keyword>
<keyword evidence="4" id="KW-1133">Transmembrane helix</keyword>
<protein>
    <submittedName>
        <fullName evidence="6">von Willebrand factor A</fullName>
    </submittedName>
</protein>
<dbReference type="InterPro" id="IPR049319">
    <property type="entry name" value="GBS104-like_Ig"/>
</dbReference>
<dbReference type="Gene3D" id="2.60.40.2110">
    <property type="match status" value="1"/>
</dbReference>
<keyword evidence="4" id="KW-0472">Membrane</keyword>
<dbReference type="Gene3D" id="3.40.50.410">
    <property type="entry name" value="von Willebrand factor, type A domain"/>
    <property type="match status" value="1"/>
</dbReference>
<evidence type="ECO:0000313" key="7">
    <source>
        <dbReference type="Proteomes" id="UP000249986"/>
    </source>
</evidence>
<evidence type="ECO:0000256" key="3">
    <source>
        <dbReference type="ARBA" id="ARBA00022729"/>
    </source>
</evidence>
<dbReference type="Gene3D" id="2.60.40.10">
    <property type="entry name" value="Immunoglobulins"/>
    <property type="match status" value="3"/>
</dbReference>
<dbReference type="SUPFAM" id="SSF53300">
    <property type="entry name" value="vWA-like"/>
    <property type="match status" value="1"/>
</dbReference>
<dbReference type="SMART" id="SM00327">
    <property type="entry name" value="VWA"/>
    <property type="match status" value="1"/>
</dbReference>
<dbReference type="CDD" id="cd00198">
    <property type="entry name" value="vWFA"/>
    <property type="match status" value="1"/>
</dbReference>
<sequence length="929" mass="106090">MNSKGIDTKKLMSIISLIMTVIFLSILLPTNLIKAEEKSDSMSVEKVLDSEMYNKFNNEILNNKSSIKYTTDNNKGTWPVNWEYGNVSNKNKINKSVYGKNQPLEYNEGYLTKKAYTTDEDNVFNINLKIRGKKFHGKKRDVVFLLDNSNSMRTNNRVGKIKTQIKRVMDNLNNDDNTRYALVTYASTILDGRYYHLIDKSIGNDQYENYKGYTSNQCYLNFTSNIQEIYNKIPENVPYERGHDYVGGTFTQEGLLEAKKLLKNSTADEKIIIHLTDGVPTYSFLIEEFGGNKPTTFNYNTAYNGIGVRGLGVSYFFDSKYNKPYIFSREMVYSALNRSTNQREEIWNNGIATALEAENIKRENPYIKIYTIGVELTKDVSKWNDANKYYNAEGTLNLPEIKDLLAKISSSPEEAFINYNVDDINKIIDKIIYKINKSINNGTVIDPMGDMVDIIKSGEFSDKDYKLTASNNKLLEGVKVGYNEKNRQIVLTGLNLGENEWVELNYKVRLNTSNPDFNGDFWYQANKRTVLNPNNKEPNVFRDFIIPSVTGKRPSIEVKLKKISSETSKPLANSEFELYNSINEKLGSFTTKENGEVSLGYLQEVDYKLKEINPPKGYILSKDFINFKVKNGKAIQDENEVEFITVSNIPNSIRIKKTDDSKLESDAKFLSGAKFELNKVNDKNFKPLVKETDDKGEIEFKEIEPGTYYLKEVLAPNGYEQIKEDIGPIVVDNTGVVTIPWDKLKSNDVEKWNNQEIIRIKNKKLKSAIYIDKVDAINPEIKLSGAKFSLYTNDENYKNNKKLVRNGINYYLISEKSSNDKGRLEWENLNSGEEYKYLIQETEAPKGYTVSGKEILFHFKDNIALIDNENDVKALASINGQVISIKNAKIYKLPSSGGIGVYPFLLIGTLCMALSLIYSFNSKFSNKKK</sequence>
<evidence type="ECO:0000313" key="6">
    <source>
        <dbReference type="EMBL" id="SQB61497.1"/>
    </source>
</evidence>
<dbReference type="Proteomes" id="UP000249986">
    <property type="component" value="Unassembled WGS sequence"/>
</dbReference>
<keyword evidence="4" id="KW-0812">Transmembrane</keyword>
<feature type="transmembrane region" description="Helical" evidence="4">
    <location>
        <begin position="12"/>
        <end position="33"/>
    </location>
</feature>
<keyword evidence="3" id="KW-0732">Signal</keyword>
<dbReference type="EMBL" id="UAWG01000023">
    <property type="protein sequence ID" value="SQB61497.1"/>
    <property type="molecule type" value="Genomic_DNA"/>
</dbReference>
<accession>A0A2X2YD40</accession>
<evidence type="ECO:0000256" key="4">
    <source>
        <dbReference type="SAM" id="Phobius"/>
    </source>
</evidence>
<feature type="transmembrane region" description="Helical" evidence="4">
    <location>
        <begin position="899"/>
        <end position="920"/>
    </location>
</feature>
<dbReference type="InterPro" id="IPR036465">
    <property type="entry name" value="vWFA_dom_sf"/>
</dbReference>
<dbReference type="Pfam" id="PF00092">
    <property type="entry name" value="VWA"/>
    <property type="match status" value="1"/>
</dbReference>
<dbReference type="RefSeq" id="WP_111927188.1">
    <property type="nucleotide sequence ID" value="NZ_UAWG01000023.1"/>
</dbReference>